<feature type="transmembrane region" description="Helical" evidence="1">
    <location>
        <begin position="6"/>
        <end position="27"/>
    </location>
</feature>
<sequence length="130" mass="15669">MNSYDYFIYYIVLNKILFVVFGVWHFILVRENKGETEFSSNLHNWKEYCEFMFIACMAILCLYLFNPFLEVRPAINYETRVLLFVFGWIVLLNCKWDLFFEQSKWFTLLQYFITGRNSVQGINTAVITSF</sequence>
<proteinExistence type="predicted"/>
<keyword evidence="1" id="KW-1133">Transmembrane helix</keyword>
<evidence type="ECO:0000313" key="2">
    <source>
        <dbReference type="EMBL" id="QHT83021.1"/>
    </source>
</evidence>
<accession>A0A6C0HQQ4</accession>
<feature type="transmembrane region" description="Helical" evidence="1">
    <location>
        <begin position="48"/>
        <end position="69"/>
    </location>
</feature>
<evidence type="ECO:0000256" key="1">
    <source>
        <dbReference type="SAM" id="Phobius"/>
    </source>
</evidence>
<keyword evidence="1" id="KW-0812">Transmembrane</keyword>
<name>A0A6C0HQQ4_9ZZZZ</name>
<organism evidence="2">
    <name type="scientific">viral metagenome</name>
    <dbReference type="NCBI Taxonomy" id="1070528"/>
    <lineage>
        <taxon>unclassified sequences</taxon>
        <taxon>metagenomes</taxon>
        <taxon>organismal metagenomes</taxon>
    </lineage>
</organism>
<dbReference type="AlphaFoldDB" id="A0A6C0HQQ4"/>
<feature type="transmembrane region" description="Helical" evidence="1">
    <location>
        <begin position="81"/>
        <end position="100"/>
    </location>
</feature>
<protein>
    <submittedName>
        <fullName evidence="2">Uncharacterized protein</fullName>
    </submittedName>
</protein>
<reference evidence="2" key="1">
    <citation type="journal article" date="2020" name="Nature">
        <title>Giant virus diversity and host interactions through global metagenomics.</title>
        <authorList>
            <person name="Schulz F."/>
            <person name="Roux S."/>
            <person name="Paez-Espino D."/>
            <person name="Jungbluth S."/>
            <person name="Walsh D.A."/>
            <person name="Denef V.J."/>
            <person name="McMahon K.D."/>
            <person name="Konstantinidis K.T."/>
            <person name="Eloe-Fadrosh E.A."/>
            <person name="Kyrpides N.C."/>
            <person name="Woyke T."/>
        </authorList>
    </citation>
    <scope>NUCLEOTIDE SEQUENCE</scope>
    <source>
        <strain evidence="2">GVMAG-M-3300023184-165</strain>
    </source>
</reference>
<keyword evidence="1" id="KW-0472">Membrane</keyword>
<dbReference type="EMBL" id="MN740005">
    <property type="protein sequence ID" value="QHT83021.1"/>
    <property type="molecule type" value="Genomic_DNA"/>
</dbReference>